<dbReference type="CTD" id="6750183"/>
<dbReference type="InterPro" id="IPR032628">
    <property type="entry name" value="AC_N"/>
</dbReference>
<dbReference type="Gene3D" id="3.30.70.1230">
    <property type="entry name" value="Nucleotide cyclase"/>
    <property type="match status" value="2"/>
</dbReference>
<keyword evidence="6" id="KW-0479">Metal-binding</keyword>
<name>B3RIR3_TRIAD</name>
<dbReference type="InterPro" id="IPR018297">
    <property type="entry name" value="A/G_cyclase_CS"/>
</dbReference>
<evidence type="ECO:0000259" key="18">
    <source>
        <dbReference type="PROSITE" id="PS50125"/>
    </source>
</evidence>
<dbReference type="Pfam" id="PF06327">
    <property type="entry name" value="Adcy_cons_dom"/>
    <property type="match status" value="1"/>
</dbReference>
<comment type="catalytic activity">
    <reaction evidence="1">
        <text>ATP = 3',5'-cyclic AMP + diphosphate</text>
        <dbReference type="Rhea" id="RHEA:15389"/>
        <dbReference type="ChEBI" id="CHEBI:30616"/>
        <dbReference type="ChEBI" id="CHEBI:33019"/>
        <dbReference type="ChEBI" id="CHEBI:58165"/>
        <dbReference type="EC" id="4.6.1.1"/>
    </reaction>
</comment>
<evidence type="ECO:0000313" key="20">
    <source>
        <dbReference type="Proteomes" id="UP000009022"/>
    </source>
</evidence>
<feature type="transmembrane region" description="Helical" evidence="17">
    <location>
        <begin position="720"/>
        <end position="740"/>
    </location>
</feature>
<evidence type="ECO:0000256" key="1">
    <source>
        <dbReference type="ARBA" id="ARBA00001593"/>
    </source>
</evidence>
<dbReference type="InterPro" id="IPR029787">
    <property type="entry name" value="Nucleotide_cyclase"/>
</dbReference>
<evidence type="ECO:0000256" key="15">
    <source>
        <dbReference type="ARBA" id="ARBA00023239"/>
    </source>
</evidence>
<keyword evidence="15 16" id="KW-0456">Lyase</keyword>
<evidence type="ECO:0000256" key="14">
    <source>
        <dbReference type="ARBA" id="ARBA00023180"/>
    </source>
</evidence>
<dbReference type="FunFam" id="3.30.70.1230:FF:000001">
    <property type="entry name" value="Adenylate cyclase"/>
    <property type="match status" value="1"/>
</dbReference>
<feature type="transmembrane region" description="Helical" evidence="17">
    <location>
        <begin position="664"/>
        <end position="682"/>
    </location>
</feature>
<dbReference type="KEGG" id="tad:TRIADDRAFT_52497"/>
<dbReference type="GO" id="GO:0046872">
    <property type="term" value="F:metal ion binding"/>
    <property type="evidence" value="ECO:0007669"/>
    <property type="project" value="UniProtKB-KW"/>
</dbReference>
<evidence type="ECO:0000256" key="2">
    <source>
        <dbReference type="ARBA" id="ARBA00001946"/>
    </source>
</evidence>
<feature type="domain" description="Guanylate cyclase" evidence="18">
    <location>
        <begin position="317"/>
        <end position="447"/>
    </location>
</feature>
<evidence type="ECO:0000256" key="9">
    <source>
        <dbReference type="ARBA" id="ARBA00022840"/>
    </source>
</evidence>
<dbReference type="GO" id="GO:0005886">
    <property type="term" value="C:plasma membrane"/>
    <property type="evidence" value="ECO:0000318"/>
    <property type="project" value="GO_Central"/>
</dbReference>
<dbReference type="OMA" id="INTHAFN"/>
<dbReference type="AlphaFoldDB" id="B3RIR3"/>
<proteinExistence type="inferred from homology"/>
<dbReference type="Gene3D" id="6.10.250.780">
    <property type="match status" value="1"/>
</dbReference>
<dbReference type="GO" id="GO:0006171">
    <property type="term" value="P:cAMP biosynthetic process"/>
    <property type="evidence" value="ECO:0000318"/>
    <property type="project" value="GO_Central"/>
</dbReference>
<keyword evidence="13 17" id="KW-0472">Membrane</keyword>
<dbReference type="GO" id="GO:0007189">
    <property type="term" value="P:adenylate cyclase-activating G protein-coupled receptor signaling pathway"/>
    <property type="evidence" value="ECO:0000318"/>
    <property type="project" value="GO_Central"/>
</dbReference>
<dbReference type="Pfam" id="PF16214">
    <property type="entry name" value="AC_N"/>
    <property type="match status" value="1"/>
</dbReference>
<evidence type="ECO:0000256" key="4">
    <source>
        <dbReference type="ARBA" id="ARBA00012201"/>
    </source>
</evidence>
<evidence type="ECO:0000256" key="16">
    <source>
        <dbReference type="RuleBase" id="RU000405"/>
    </source>
</evidence>
<keyword evidence="20" id="KW-1185">Reference proteome</keyword>
<evidence type="ECO:0000256" key="17">
    <source>
        <dbReference type="SAM" id="Phobius"/>
    </source>
</evidence>
<evidence type="ECO:0000256" key="3">
    <source>
        <dbReference type="ARBA" id="ARBA00004141"/>
    </source>
</evidence>
<dbReference type="EC" id="4.6.1.1" evidence="4"/>
<dbReference type="GO" id="GO:0004016">
    <property type="term" value="F:adenylate cyclase activity"/>
    <property type="evidence" value="ECO:0000318"/>
    <property type="project" value="GO_Central"/>
</dbReference>
<dbReference type="RefSeq" id="XP_002108969.1">
    <property type="nucleotide sequence ID" value="XM_002108933.1"/>
</dbReference>
<dbReference type="SUPFAM" id="SSF55073">
    <property type="entry name" value="Nucleotide cyclase"/>
    <property type="match status" value="2"/>
</dbReference>
<organism evidence="19 20">
    <name type="scientific">Trichoplax adhaerens</name>
    <name type="common">Trichoplax reptans</name>
    <dbReference type="NCBI Taxonomy" id="10228"/>
    <lineage>
        <taxon>Eukaryota</taxon>
        <taxon>Metazoa</taxon>
        <taxon>Placozoa</taxon>
        <taxon>Uniplacotomia</taxon>
        <taxon>Trichoplacea</taxon>
        <taxon>Trichoplacidae</taxon>
        <taxon>Trichoplax</taxon>
    </lineage>
</organism>
<dbReference type="HOGENOM" id="CLU_001072_2_0_1"/>
<feature type="transmembrane region" description="Helical" evidence="17">
    <location>
        <begin position="63"/>
        <end position="84"/>
    </location>
</feature>
<dbReference type="EMBL" id="DS985241">
    <property type="protein sequence ID" value="EDV29767.1"/>
    <property type="molecule type" value="Genomic_DNA"/>
</dbReference>
<dbReference type="PROSITE" id="PS00452">
    <property type="entry name" value="GUANYLATE_CYCLASE_1"/>
    <property type="match status" value="1"/>
</dbReference>
<dbReference type="CDD" id="cd07302">
    <property type="entry name" value="CHD"/>
    <property type="match status" value="2"/>
</dbReference>
<dbReference type="OrthoDB" id="10035433at2759"/>
<evidence type="ECO:0000256" key="7">
    <source>
        <dbReference type="ARBA" id="ARBA00022737"/>
    </source>
</evidence>
<dbReference type="PROSITE" id="PS50125">
    <property type="entry name" value="GUANYLATE_CYCLASE_2"/>
    <property type="match status" value="2"/>
</dbReference>
<feature type="transmembrane region" description="Helical" evidence="17">
    <location>
        <begin position="104"/>
        <end position="125"/>
    </location>
</feature>
<evidence type="ECO:0000256" key="10">
    <source>
        <dbReference type="ARBA" id="ARBA00022842"/>
    </source>
</evidence>
<evidence type="ECO:0000256" key="8">
    <source>
        <dbReference type="ARBA" id="ARBA00022741"/>
    </source>
</evidence>
<evidence type="ECO:0000256" key="13">
    <source>
        <dbReference type="ARBA" id="ARBA00023136"/>
    </source>
</evidence>
<keyword evidence="7" id="KW-0677">Repeat</keyword>
<comment type="similarity">
    <text evidence="16">Belongs to the adenylyl cyclase class-4/guanylyl cyclase family.</text>
</comment>
<evidence type="ECO:0000313" key="19">
    <source>
        <dbReference type="EMBL" id="EDV29767.1"/>
    </source>
</evidence>
<keyword evidence="12" id="KW-0115">cAMP biosynthesis</keyword>
<keyword evidence="9" id="KW-0067">ATP-binding</keyword>
<keyword evidence="8" id="KW-0547">Nucleotide-binding</keyword>
<keyword evidence="11 17" id="KW-1133">Transmembrane helix</keyword>
<reference evidence="19 20" key="1">
    <citation type="journal article" date="2008" name="Nature">
        <title>The Trichoplax genome and the nature of placozoans.</title>
        <authorList>
            <person name="Srivastava M."/>
            <person name="Begovic E."/>
            <person name="Chapman J."/>
            <person name="Putnam N.H."/>
            <person name="Hellsten U."/>
            <person name="Kawashima T."/>
            <person name="Kuo A."/>
            <person name="Mitros T."/>
            <person name="Salamov A."/>
            <person name="Carpenter M.L."/>
            <person name="Signorovitch A.Y."/>
            <person name="Moreno M.A."/>
            <person name="Kamm K."/>
            <person name="Grimwood J."/>
            <person name="Schmutz J."/>
            <person name="Shapiro H."/>
            <person name="Grigoriev I.V."/>
            <person name="Buss L.W."/>
            <person name="Schierwater B."/>
            <person name="Dellaporta S.L."/>
            <person name="Rokhsar D.S."/>
        </authorList>
    </citation>
    <scope>NUCLEOTIDE SEQUENCE [LARGE SCALE GENOMIC DNA]</scope>
    <source>
        <strain evidence="19 20">Grell-BS-1999</strain>
    </source>
</reference>
<comment type="cofactor">
    <cofactor evidence="2">
        <name>Mg(2+)</name>
        <dbReference type="ChEBI" id="CHEBI:18420"/>
    </cofactor>
</comment>
<dbReference type="GO" id="GO:0035556">
    <property type="term" value="P:intracellular signal transduction"/>
    <property type="evidence" value="ECO:0007669"/>
    <property type="project" value="InterPro"/>
</dbReference>
<dbReference type="Proteomes" id="UP000009022">
    <property type="component" value="Unassembled WGS sequence"/>
</dbReference>
<sequence length="1022" mass="116227">MATITSKTKRSERYSTASVLNTSMSDRNDVGVLIWRYQCLQPRFISEGYEELYQSYCLQQKLYSARALIFVTMLSDCISAGLYVSRDKNMRLFSAYKKFTTPNIALIIVWALRLLASFITAAFITIKRFHIKRIAPWAITLGFLIILDPYLYMLLSRFASPSEQVISVIYAIFVTYTMLPLDLLTAIIAGTIMTAAHLLIAGFKANNPVYVSQLGINFLAFLCSNLFGIYHKILFDITQRKMFIVTYDCIKTTVELDKERKKQERLLKSILPKDIADEIIKDKLSRLMTTINQKNGHLTQIPQQFHKIYVTRHENVSILFADIVGFTKLSSQCTAREIVQILNELFGKFDQLAKKNHCMRIRILGDCYYCVSGLFVNDDCLVNHAKCSVEMALAMIKAILELGEATNSNINMRVGIHTGSVLCGILGQQKWQFDVWSNDVILANHMESGGMPGLVHISQATVENLGHLTKYFTIIDAHGQERNAYLKDHNVSTFFIQKKEKSVLVKARKNKLSGLAKGAAFSNDKGRNRRRQVSLSKFVEHWGADKPFAELSFKRIAHNPLSRDSEIPVQLDNLKLPRVSVTLRTFQREMEEVDNKIKLSILKYLDDSEISKDDDVKWTKYMNYWTLRFHDTKLEKECTMKSTVLNPIKKICNRVMRSHHARNFLATIVMITVLIASFMSIIPCDQDFYLQNHQLNDSSNNSQEISKSISQEMYQSSRCYYAPAFAYAMMLSLFTIGAFLKTSSPVHYTSRIDFLWQVQCHHKQEEIEAVDSINSTLLESLLPLHAAHHFTTNNNPDELLANSHGFVGVMFASIPNFFPSFYVENDANNQGVECLRLLNEIFIDFDELLLKPKFSQIDKIKTINSTYMAASGLQPTTNEEIVNPKTQESFVIVLVEYAFALMSIINRINTHAFNNFKMRIGINHGPVVSGVIGARKPQYDIWGDTVNVASRMDTTGLIGHIQVGEETAAILQSYGFTLICRGKIPVKGKGELTTYFVQELPPYPDGTRRYTNSSVLDNNKSS</sequence>
<accession>B3RIR3</accession>
<comment type="subcellular location">
    <subcellularLocation>
        <location evidence="3">Membrane</location>
        <topology evidence="3">Multi-pass membrane protein</topology>
    </subcellularLocation>
</comment>
<gene>
    <name evidence="19" type="ORF">TRIADDRAFT_52497</name>
</gene>
<dbReference type="eggNOG" id="KOG3619">
    <property type="taxonomic scope" value="Eukaryota"/>
</dbReference>
<keyword evidence="14" id="KW-0325">Glycoprotein</keyword>
<feature type="transmembrane region" description="Helical" evidence="17">
    <location>
        <begin position="134"/>
        <end position="152"/>
    </location>
</feature>
<keyword evidence="5 17" id="KW-0812">Transmembrane</keyword>
<evidence type="ECO:0000256" key="11">
    <source>
        <dbReference type="ARBA" id="ARBA00022989"/>
    </source>
</evidence>
<dbReference type="InterPro" id="IPR001054">
    <property type="entry name" value="A/G_cyclase"/>
</dbReference>
<evidence type="ECO:0000256" key="5">
    <source>
        <dbReference type="ARBA" id="ARBA00022692"/>
    </source>
</evidence>
<dbReference type="GeneID" id="6750183"/>
<dbReference type="GO" id="GO:0005524">
    <property type="term" value="F:ATP binding"/>
    <property type="evidence" value="ECO:0007669"/>
    <property type="project" value="UniProtKB-KW"/>
</dbReference>
<feature type="domain" description="Guanylate cyclase" evidence="18">
    <location>
        <begin position="808"/>
        <end position="953"/>
    </location>
</feature>
<dbReference type="InParanoid" id="B3RIR3"/>
<protein>
    <recommendedName>
        <fullName evidence="4">adenylate cyclase</fullName>
        <ecNumber evidence="4">4.6.1.1</ecNumber>
    </recommendedName>
</protein>
<evidence type="ECO:0000256" key="6">
    <source>
        <dbReference type="ARBA" id="ARBA00022723"/>
    </source>
</evidence>
<dbReference type="STRING" id="10228.B3RIR3"/>
<dbReference type="SMART" id="SM00044">
    <property type="entry name" value="CYCc"/>
    <property type="match status" value="2"/>
</dbReference>
<dbReference type="PANTHER" id="PTHR45627">
    <property type="entry name" value="ADENYLATE CYCLASE TYPE 1"/>
    <property type="match status" value="1"/>
</dbReference>
<evidence type="ECO:0000256" key="12">
    <source>
        <dbReference type="ARBA" id="ARBA00022998"/>
    </source>
</evidence>
<dbReference type="PANTHER" id="PTHR45627:SF12">
    <property type="entry name" value="ADENYLATE CYCLASE TYPE 2"/>
    <property type="match status" value="1"/>
</dbReference>
<dbReference type="InterPro" id="IPR009398">
    <property type="entry name" value="Adcy_conserved_dom"/>
</dbReference>
<dbReference type="FunFam" id="3.30.70.1230:FF:000014">
    <property type="entry name" value="adenylate cyclase type 9"/>
    <property type="match status" value="1"/>
</dbReference>
<dbReference type="PhylomeDB" id="B3RIR3"/>
<keyword evidence="10" id="KW-0460">Magnesium</keyword>
<feature type="transmembrane region" description="Helical" evidence="17">
    <location>
        <begin position="158"/>
        <end position="176"/>
    </location>
</feature>
<feature type="transmembrane region" description="Helical" evidence="17">
    <location>
        <begin position="209"/>
        <end position="230"/>
    </location>
</feature>
<dbReference type="Pfam" id="PF00211">
    <property type="entry name" value="Guanylate_cyc"/>
    <property type="match status" value="2"/>
</dbReference>